<keyword evidence="2 4" id="KW-0378">Hydrolase</keyword>
<accession>A0A402D058</accession>
<keyword evidence="6" id="KW-1185">Reference proteome</keyword>
<gene>
    <name evidence="5" type="ORF">CCAX7_58300</name>
</gene>
<dbReference type="InterPro" id="IPR022790">
    <property type="entry name" value="GH26_dom"/>
</dbReference>
<dbReference type="PRINTS" id="PR00739">
    <property type="entry name" value="GLHYDRLASE26"/>
</dbReference>
<protein>
    <submittedName>
        <fullName evidence="5">Uncharacterized protein</fullName>
    </submittedName>
</protein>
<dbReference type="PANTHER" id="PTHR40079">
    <property type="entry name" value="MANNAN ENDO-1,4-BETA-MANNOSIDASE E-RELATED"/>
    <property type="match status" value="1"/>
</dbReference>
<dbReference type="InterPro" id="IPR017853">
    <property type="entry name" value="GH"/>
</dbReference>
<comment type="similarity">
    <text evidence="1 4">Belongs to the glycosyl hydrolase 26 family.</text>
</comment>
<evidence type="ECO:0000256" key="2">
    <source>
        <dbReference type="ARBA" id="ARBA00022801"/>
    </source>
</evidence>
<dbReference type="SUPFAM" id="SSF51445">
    <property type="entry name" value="(Trans)glycosidases"/>
    <property type="match status" value="1"/>
</dbReference>
<dbReference type="Pfam" id="PF02156">
    <property type="entry name" value="Glyco_hydro_26"/>
    <property type="match status" value="1"/>
</dbReference>
<dbReference type="InterPro" id="IPR000805">
    <property type="entry name" value="Glyco_hydro_26"/>
</dbReference>
<dbReference type="PANTHER" id="PTHR40079:SF4">
    <property type="entry name" value="GH26 DOMAIN-CONTAINING PROTEIN-RELATED"/>
    <property type="match status" value="1"/>
</dbReference>
<dbReference type="EMBL" id="AP025739">
    <property type="protein sequence ID" value="BDI33779.1"/>
    <property type="molecule type" value="Genomic_DNA"/>
</dbReference>
<evidence type="ECO:0000256" key="3">
    <source>
        <dbReference type="ARBA" id="ARBA00023295"/>
    </source>
</evidence>
<reference evidence="5 6" key="1">
    <citation type="journal article" date="2019" name="Int. J. Syst. Evol. Microbiol.">
        <title>Capsulimonas corticalis gen. nov., sp. nov., an aerobic capsulated bacterium, of a novel bacterial order, Capsulimonadales ord. nov., of the class Armatimonadia of the phylum Armatimonadetes.</title>
        <authorList>
            <person name="Li J."/>
            <person name="Kudo C."/>
            <person name="Tonouchi A."/>
        </authorList>
    </citation>
    <scope>NUCLEOTIDE SEQUENCE [LARGE SCALE GENOMIC DNA]</scope>
    <source>
        <strain evidence="5 6">AX-7</strain>
    </source>
</reference>
<dbReference type="OrthoDB" id="9816550at2"/>
<dbReference type="GO" id="GO:0006080">
    <property type="term" value="P:substituted mannan metabolic process"/>
    <property type="evidence" value="ECO:0007669"/>
    <property type="project" value="InterPro"/>
</dbReference>
<dbReference type="PROSITE" id="PS51764">
    <property type="entry name" value="GH26"/>
    <property type="match status" value="1"/>
</dbReference>
<dbReference type="AlphaFoldDB" id="A0A402D058"/>
<dbReference type="Proteomes" id="UP000287394">
    <property type="component" value="Chromosome"/>
</dbReference>
<organism evidence="5 6">
    <name type="scientific">Capsulimonas corticalis</name>
    <dbReference type="NCBI Taxonomy" id="2219043"/>
    <lineage>
        <taxon>Bacteria</taxon>
        <taxon>Bacillati</taxon>
        <taxon>Armatimonadota</taxon>
        <taxon>Armatimonadia</taxon>
        <taxon>Capsulimonadales</taxon>
        <taxon>Capsulimonadaceae</taxon>
        <taxon>Capsulimonas</taxon>
    </lineage>
</organism>
<dbReference type="Gene3D" id="3.20.20.80">
    <property type="entry name" value="Glycosidases"/>
    <property type="match status" value="1"/>
</dbReference>
<keyword evidence="3 4" id="KW-0326">Glycosidase</keyword>
<feature type="active site" description="Proton donor" evidence="4">
    <location>
        <position position="177"/>
    </location>
</feature>
<dbReference type="RefSeq" id="WP_119322888.1">
    <property type="nucleotide sequence ID" value="NZ_AP025739.1"/>
</dbReference>
<sequence length="323" mass="36826">MITQDILSPIVTPREPVNPAASAKARQLLQYLYSISGRRILTGQHNTPREMSQYSDEAEAITGRYPAVWGQDFGFSEDGDMDGVNFRPAIVEEARLQYAAGSIITLMWHAVRPTEDEPVTFDGSICRGKLDDADWIDLLTPGTETYQRWTRHVDAITGFLTQLRDADIPALWRPYHEMNGAWFWWGARGGPEGYAALYRQLYNRLVNVHHLDNLIWVWNANGLGAQNLPYADCYPGHDYVDILATDIYRSEYTSESYETLLDLAEGRPVALGEVGGLPTPEILDAQPLWTWFMTWTNFLTRENTPEAVRDLFHYDRALSRGEY</sequence>
<dbReference type="KEGG" id="ccot:CCAX7_58300"/>
<feature type="active site" description="Nucleophile" evidence="4">
    <location>
        <position position="273"/>
    </location>
</feature>
<evidence type="ECO:0000256" key="4">
    <source>
        <dbReference type="PROSITE-ProRule" id="PRU01100"/>
    </source>
</evidence>
<evidence type="ECO:0000256" key="1">
    <source>
        <dbReference type="ARBA" id="ARBA00007754"/>
    </source>
</evidence>
<dbReference type="GO" id="GO:0016985">
    <property type="term" value="F:mannan endo-1,4-beta-mannosidase activity"/>
    <property type="evidence" value="ECO:0007669"/>
    <property type="project" value="InterPro"/>
</dbReference>
<name>A0A402D058_9BACT</name>
<proteinExistence type="inferred from homology"/>
<dbReference type="FunCoup" id="A0A402D058">
    <property type="interactions" value="45"/>
</dbReference>
<evidence type="ECO:0000313" key="5">
    <source>
        <dbReference type="EMBL" id="BDI33779.1"/>
    </source>
</evidence>
<evidence type="ECO:0000313" key="6">
    <source>
        <dbReference type="Proteomes" id="UP000287394"/>
    </source>
</evidence>